<evidence type="ECO:0000313" key="3">
    <source>
        <dbReference type="Proteomes" id="UP000187209"/>
    </source>
</evidence>
<reference evidence="2 3" key="1">
    <citation type="submission" date="2016-11" db="EMBL/GenBank/DDBJ databases">
        <title>The macronuclear genome of Stentor coeruleus: a giant cell with tiny introns.</title>
        <authorList>
            <person name="Slabodnick M."/>
            <person name="Ruby J.G."/>
            <person name="Reiff S.B."/>
            <person name="Swart E.C."/>
            <person name="Gosai S."/>
            <person name="Prabakaran S."/>
            <person name="Witkowska E."/>
            <person name="Larue G.E."/>
            <person name="Fisher S."/>
            <person name="Freeman R.M."/>
            <person name="Gunawardena J."/>
            <person name="Chu W."/>
            <person name="Stover N.A."/>
            <person name="Gregory B.D."/>
            <person name="Nowacki M."/>
            <person name="Derisi J."/>
            <person name="Roy S.W."/>
            <person name="Marshall W.F."/>
            <person name="Sood P."/>
        </authorList>
    </citation>
    <scope>NUCLEOTIDE SEQUENCE [LARGE SCALE GENOMIC DNA]</scope>
    <source>
        <strain evidence="2">WM001</strain>
    </source>
</reference>
<feature type="coiled-coil region" evidence="1">
    <location>
        <begin position="46"/>
        <end position="146"/>
    </location>
</feature>
<name>A0A1R2C5Z2_9CILI</name>
<feature type="coiled-coil region" evidence="1">
    <location>
        <begin position="186"/>
        <end position="220"/>
    </location>
</feature>
<organism evidence="2 3">
    <name type="scientific">Stentor coeruleus</name>
    <dbReference type="NCBI Taxonomy" id="5963"/>
    <lineage>
        <taxon>Eukaryota</taxon>
        <taxon>Sar</taxon>
        <taxon>Alveolata</taxon>
        <taxon>Ciliophora</taxon>
        <taxon>Postciliodesmatophora</taxon>
        <taxon>Heterotrichea</taxon>
        <taxon>Heterotrichida</taxon>
        <taxon>Stentoridae</taxon>
        <taxon>Stentor</taxon>
    </lineage>
</organism>
<accession>A0A1R2C5Z2</accession>
<comment type="caution">
    <text evidence="2">The sequence shown here is derived from an EMBL/GenBank/DDBJ whole genome shotgun (WGS) entry which is preliminary data.</text>
</comment>
<evidence type="ECO:0000313" key="2">
    <source>
        <dbReference type="EMBL" id="OMJ84391.1"/>
    </source>
</evidence>
<gene>
    <name evidence="2" type="ORF">SteCoe_14463</name>
</gene>
<dbReference type="EMBL" id="MPUH01000270">
    <property type="protein sequence ID" value="OMJ84391.1"/>
    <property type="molecule type" value="Genomic_DNA"/>
</dbReference>
<sequence length="314" mass="36476">MAAYVTRCGSDQNSETFQILPILDSLEQDLLTPYVEKRKKHENNPKIELQNALKEITQREQDLKAAIGISKFLIRSNKDLLQKLKLSNEEKTELFTKIKDLETEITVGKNEVILLQEKNHEIISSLDNTEDELERINDDYHKLLKEKSKNKMNMSLDSISLDRFSAEINDMTLKFREEYDLTLKAKIDAEIRCANLEEEVKKLNKDITRLENNMGRKNRGEMEILQFLQRKSIRESPVNMSIKTDIDDYEDNYQEVSKFSIESGIPNENMSVRGSFLSPTNVYNICTQDSITVLSVPKTQVLFDEEFFKTVSFI</sequence>
<protein>
    <submittedName>
        <fullName evidence="2">Uncharacterized protein</fullName>
    </submittedName>
</protein>
<proteinExistence type="predicted"/>
<dbReference type="Proteomes" id="UP000187209">
    <property type="component" value="Unassembled WGS sequence"/>
</dbReference>
<keyword evidence="1" id="KW-0175">Coiled coil</keyword>
<keyword evidence="3" id="KW-1185">Reference proteome</keyword>
<dbReference type="AlphaFoldDB" id="A0A1R2C5Z2"/>
<evidence type="ECO:0000256" key="1">
    <source>
        <dbReference type="SAM" id="Coils"/>
    </source>
</evidence>